<dbReference type="Pfam" id="PF02132">
    <property type="entry name" value="RecR_ZnF"/>
    <property type="match status" value="1"/>
</dbReference>
<evidence type="ECO:0000259" key="9">
    <source>
        <dbReference type="Pfam" id="PF13662"/>
    </source>
</evidence>
<evidence type="ECO:0000256" key="5">
    <source>
        <dbReference type="ARBA" id="ARBA00023172"/>
    </source>
</evidence>
<gene>
    <name evidence="7 10" type="primary">recR</name>
    <name evidence="10" type="ORF">HUF19_08210</name>
</gene>
<keyword evidence="2 7" id="KW-0227">DNA damage</keyword>
<evidence type="ECO:0000313" key="10">
    <source>
        <dbReference type="EMBL" id="UXD87415.1"/>
    </source>
</evidence>
<dbReference type="RefSeq" id="WP_260999332.1">
    <property type="nucleotide sequence ID" value="NZ_CP054475.1"/>
</dbReference>
<evidence type="ECO:0000259" key="8">
    <source>
        <dbReference type="Pfam" id="PF02132"/>
    </source>
</evidence>
<dbReference type="PANTHER" id="PTHR30446">
    <property type="entry name" value="RECOMBINATION PROTEIN RECR"/>
    <property type="match status" value="1"/>
</dbReference>
<evidence type="ECO:0000256" key="6">
    <source>
        <dbReference type="ARBA" id="ARBA00023204"/>
    </source>
</evidence>
<dbReference type="InterPro" id="IPR023627">
    <property type="entry name" value="Rcmb_RecR"/>
</dbReference>
<evidence type="ECO:0000256" key="3">
    <source>
        <dbReference type="ARBA" id="ARBA00022771"/>
    </source>
</evidence>
<dbReference type="InterPro" id="IPR006171">
    <property type="entry name" value="TOPRIM_dom"/>
</dbReference>
<keyword evidence="3 7" id="KW-0863">Zinc-finger</keyword>
<dbReference type="SUPFAM" id="SSF111304">
    <property type="entry name" value="Recombination protein RecR"/>
    <property type="match status" value="1"/>
</dbReference>
<feature type="domain" description="RecR protein" evidence="8">
    <location>
        <begin position="53"/>
        <end position="72"/>
    </location>
</feature>
<keyword evidence="5 7" id="KW-0233">DNA recombination</keyword>
<organism evidence="10 11">
    <name type="scientific">Thalassolituus hydrocarboniclasticus</name>
    <dbReference type="NCBI Taxonomy" id="2742796"/>
    <lineage>
        <taxon>Bacteria</taxon>
        <taxon>Pseudomonadati</taxon>
        <taxon>Pseudomonadota</taxon>
        <taxon>Gammaproteobacteria</taxon>
        <taxon>Oceanospirillales</taxon>
        <taxon>Oceanospirillaceae</taxon>
        <taxon>Thalassolituus</taxon>
    </lineage>
</organism>
<evidence type="ECO:0000256" key="1">
    <source>
        <dbReference type="ARBA" id="ARBA00022723"/>
    </source>
</evidence>
<dbReference type="InterPro" id="IPR000093">
    <property type="entry name" value="DNA_Rcmb_RecR"/>
</dbReference>
<evidence type="ECO:0000256" key="2">
    <source>
        <dbReference type="ARBA" id="ARBA00022763"/>
    </source>
</evidence>
<evidence type="ECO:0000313" key="11">
    <source>
        <dbReference type="Proteomes" id="UP001065322"/>
    </source>
</evidence>
<evidence type="ECO:0000256" key="4">
    <source>
        <dbReference type="ARBA" id="ARBA00022833"/>
    </source>
</evidence>
<feature type="domain" description="Toprim" evidence="9">
    <location>
        <begin position="80"/>
        <end position="139"/>
    </location>
</feature>
<evidence type="ECO:0000256" key="7">
    <source>
        <dbReference type="HAMAP-Rule" id="MF_00017"/>
    </source>
</evidence>
<dbReference type="HAMAP" id="MF_00017">
    <property type="entry name" value="RecR"/>
    <property type="match status" value="1"/>
</dbReference>
<feature type="zinc finger region" description="C4-type" evidence="7">
    <location>
        <begin position="55"/>
        <end position="70"/>
    </location>
</feature>
<dbReference type="InterPro" id="IPR015967">
    <property type="entry name" value="Rcmb_RecR_Znf"/>
</dbReference>
<comment type="function">
    <text evidence="7">May play a role in DNA repair. It seems to be involved in an RecBC-independent recombinational process of DNA repair. It may act with RecF and RecO.</text>
</comment>
<protein>
    <recommendedName>
        <fullName evidence="7">Recombination protein RecR</fullName>
    </recommendedName>
</protein>
<name>A0ABY6ABX2_9GAMM</name>
<dbReference type="EMBL" id="CP054475">
    <property type="protein sequence ID" value="UXD87415.1"/>
    <property type="molecule type" value="Genomic_DNA"/>
</dbReference>
<reference evidence="11" key="1">
    <citation type="submission" date="2020-06" db="EMBL/GenBank/DDBJ databases">
        <title>Thalassolituus marinus alknpb1M-1, a hydrocarbon-degrading bacterium isolated from the deep-sea overlying water using an in-situ strategy from the South China Sea basin.</title>
        <authorList>
            <person name="Dong C."/>
            <person name="Chen Y."/>
            <person name="Shao Z."/>
        </authorList>
    </citation>
    <scope>NUCLEOTIDE SEQUENCE [LARGE SCALE GENOMIC DNA]</scope>
    <source>
        <strain evidence="11">alknpb1M-1</strain>
    </source>
</reference>
<keyword evidence="11" id="KW-1185">Reference proteome</keyword>
<dbReference type="Proteomes" id="UP001065322">
    <property type="component" value="Chromosome"/>
</dbReference>
<dbReference type="Gene3D" id="3.40.1360.10">
    <property type="match status" value="1"/>
</dbReference>
<dbReference type="Pfam" id="PF21176">
    <property type="entry name" value="RecR_HhH"/>
    <property type="match status" value="1"/>
</dbReference>
<dbReference type="Gene3D" id="1.10.8.420">
    <property type="entry name" value="RecR Domain 1"/>
    <property type="match status" value="1"/>
</dbReference>
<dbReference type="Pfam" id="PF13662">
    <property type="entry name" value="Toprim_4"/>
    <property type="match status" value="1"/>
</dbReference>
<sequence>MQLPAQYRQLVECFDALPGIGPRAAARLAQYVLEQNAGERLQRAILNARQTLQHCSSCRSYSQDNLCPLCADKARMVWRLLVVAGVDDQARWEDAGYRGHYFILHGLLSPVAGIGPRQLHLDDLKQRVMTLLAEASAEQPLLVQVVLDSSVESEATGQFVEDMLAGMNCRTQLLRPEQLEADLQRLRIQSPADLAAAGTEQ</sequence>
<accession>A0ABY6ABX2</accession>
<comment type="similarity">
    <text evidence="7">Belongs to the RecR family.</text>
</comment>
<dbReference type="PANTHER" id="PTHR30446:SF0">
    <property type="entry name" value="RECOMBINATION PROTEIN RECR"/>
    <property type="match status" value="1"/>
</dbReference>
<keyword evidence="6 7" id="KW-0234">DNA repair</keyword>
<proteinExistence type="inferred from homology"/>
<keyword evidence="4 7" id="KW-0862">Zinc</keyword>
<keyword evidence="1 7" id="KW-0479">Metal-binding</keyword>